<gene>
    <name evidence="2" type="ORF">H9816_03185</name>
</gene>
<reference evidence="2" key="1">
    <citation type="journal article" date="2021" name="PeerJ">
        <title>Extensive microbial diversity within the chicken gut microbiome revealed by metagenomics and culture.</title>
        <authorList>
            <person name="Gilroy R."/>
            <person name="Ravi A."/>
            <person name="Getino M."/>
            <person name="Pursley I."/>
            <person name="Horton D.L."/>
            <person name="Alikhan N.F."/>
            <person name="Baker D."/>
            <person name="Gharbi K."/>
            <person name="Hall N."/>
            <person name="Watson M."/>
            <person name="Adriaenssens E.M."/>
            <person name="Foster-Nyarko E."/>
            <person name="Jarju S."/>
            <person name="Secka A."/>
            <person name="Antonio M."/>
            <person name="Oren A."/>
            <person name="Chaudhuri R.R."/>
            <person name="La Ragione R."/>
            <person name="Hildebrand F."/>
            <person name="Pallen M.J."/>
        </authorList>
    </citation>
    <scope>NUCLEOTIDE SEQUENCE</scope>
    <source>
        <strain evidence="2">ChiHjej11B10-19426</strain>
    </source>
</reference>
<dbReference type="CDD" id="cd04301">
    <property type="entry name" value="NAT_SF"/>
    <property type="match status" value="1"/>
</dbReference>
<comment type="caution">
    <text evidence="2">The sequence shown here is derived from an EMBL/GenBank/DDBJ whole genome shotgun (WGS) entry which is preliminary data.</text>
</comment>
<accession>A0A9D2DD79</accession>
<name>A0A9D2DD79_9BACT</name>
<sequence>MQFVAFNDLSPALRQAAWQLYETSFPDYERRSRPAQQAALGDSLAHGDLLIDEEGRLAALCFYWTRADLLYVEFLAVDPAIRGRQLGSRIVNDLLARYPGYTVVLEIEPPEDELTCRRLRFYERLGFRANDFPYTHPSYRTGAAAHPHRLVVMSHGDVLTPDRRKEFLALMRDVVLRYAD</sequence>
<dbReference type="InterPro" id="IPR016181">
    <property type="entry name" value="Acyl_CoA_acyltransferase"/>
</dbReference>
<reference evidence="2" key="2">
    <citation type="submission" date="2021-04" db="EMBL/GenBank/DDBJ databases">
        <authorList>
            <person name="Gilroy R."/>
        </authorList>
    </citation>
    <scope>NUCLEOTIDE SEQUENCE</scope>
    <source>
        <strain evidence="2">ChiHjej11B10-19426</strain>
    </source>
</reference>
<dbReference type="InterPro" id="IPR000182">
    <property type="entry name" value="GNAT_dom"/>
</dbReference>
<evidence type="ECO:0000259" key="1">
    <source>
        <dbReference type="PROSITE" id="PS51186"/>
    </source>
</evidence>
<proteinExistence type="predicted"/>
<dbReference type="Proteomes" id="UP000824014">
    <property type="component" value="Unassembled WGS sequence"/>
</dbReference>
<organism evidence="2 3">
    <name type="scientific">Candidatus Tidjanibacter faecipullorum</name>
    <dbReference type="NCBI Taxonomy" id="2838766"/>
    <lineage>
        <taxon>Bacteria</taxon>
        <taxon>Pseudomonadati</taxon>
        <taxon>Bacteroidota</taxon>
        <taxon>Bacteroidia</taxon>
        <taxon>Bacteroidales</taxon>
        <taxon>Rikenellaceae</taxon>
        <taxon>Tidjanibacter</taxon>
    </lineage>
</organism>
<dbReference type="GO" id="GO:0016747">
    <property type="term" value="F:acyltransferase activity, transferring groups other than amino-acyl groups"/>
    <property type="evidence" value="ECO:0007669"/>
    <property type="project" value="InterPro"/>
</dbReference>
<dbReference type="PROSITE" id="PS51186">
    <property type="entry name" value="GNAT"/>
    <property type="match status" value="1"/>
</dbReference>
<dbReference type="Gene3D" id="3.40.630.30">
    <property type="match status" value="1"/>
</dbReference>
<dbReference type="Pfam" id="PF00583">
    <property type="entry name" value="Acetyltransf_1"/>
    <property type="match status" value="1"/>
</dbReference>
<evidence type="ECO:0000313" key="3">
    <source>
        <dbReference type="Proteomes" id="UP000824014"/>
    </source>
</evidence>
<feature type="domain" description="N-acetyltransferase" evidence="1">
    <location>
        <begin position="4"/>
        <end position="151"/>
    </location>
</feature>
<dbReference type="SUPFAM" id="SSF55729">
    <property type="entry name" value="Acyl-CoA N-acyltransferases (Nat)"/>
    <property type="match status" value="1"/>
</dbReference>
<dbReference type="AlphaFoldDB" id="A0A9D2DD79"/>
<dbReference type="EMBL" id="DXCC01000008">
    <property type="protein sequence ID" value="HIZ14901.1"/>
    <property type="molecule type" value="Genomic_DNA"/>
</dbReference>
<protein>
    <submittedName>
        <fullName evidence="2">GNAT family N-acetyltransferase</fullName>
    </submittedName>
</protein>
<evidence type="ECO:0000313" key="2">
    <source>
        <dbReference type="EMBL" id="HIZ14901.1"/>
    </source>
</evidence>